<dbReference type="SUPFAM" id="SSF88697">
    <property type="entry name" value="PUA domain-like"/>
    <property type="match status" value="1"/>
</dbReference>
<feature type="domain" description="YDG" evidence="16">
    <location>
        <begin position="344"/>
        <end position="506"/>
    </location>
</feature>
<feature type="domain" description="RING-type" evidence="15">
    <location>
        <begin position="610"/>
        <end position="649"/>
    </location>
</feature>
<keyword evidence="10 13" id="KW-0539">Nucleus</keyword>
<dbReference type="GO" id="GO:0008270">
    <property type="term" value="F:zinc ion binding"/>
    <property type="evidence" value="ECO:0007669"/>
    <property type="project" value="UniProtKB-KW"/>
</dbReference>
<keyword evidence="8" id="KW-0862">Zinc</keyword>
<dbReference type="Gene3D" id="3.30.40.10">
    <property type="entry name" value="Zinc/RING finger domain, C3HC4 (zinc finger)"/>
    <property type="match status" value="1"/>
</dbReference>
<dbReference type="InterPro" id="IPR001965">
    <property type="entry name" value="Znf_PHD"/>
</dbReference>
<dbReference type="OrthoDB" id="2270193at2759"/>
<evidence type="ECO:0000256" key="6">
    <source>
        <dbReference type="ARBA" id="ARBA00022771"/>
    </source>
</evidence>
<dbReference type="PROSITE" id="PS51015">
    <property type="entry name" value="YDG"/>
    <property type="match status" value="1"/>
</dbReference>
<comment type="caution">
    <text evidence="17">The sequence shown here is derived from an EMBL/GenBank/DDBJ whole genome shotgun (WGS) entry which is preliminary data.</text>
</comment>
<dbReference type="Pfam" id="PF12148">
    <property type="entry name" value="TTD"/>
    <property type="match status" value="1"/>
</dbReference>
<dbReference type="GO" id="GO:0061630">
    <property type="term" value="F:ubiquitin protein ligase activity"/>
    <property type="evidence" value="ECO:0007669"/>
    <property type="project" value="UniProtKB-EC"/>
</dbReference>
<organism evidence="17 18">
    <name type="scientific">Ignelater luminosus</name>
    <name type="common">Cucubano</name>
    <name type="synonym">Pyrophorus luminosus</name>
    <dbReference type="NCBI Taxonomy" id="2038154"/>
    <lineage>
        <taxon>Eukaryota</taxon>
        <taxon>Metazoa</taxon>
        <taxon>Ecdysozoa</taxon>
        <taxon>Arthropoda</taxon>
        <taxon>Hexapoda</taxon>
        <taxon>Insecta</taxon>
        <taxon>Pterygota</taxon>
        <taxon>Neoptera</taxon>
        <taxon>Endopterygota</taxon>
        <taxon>Coleoptera</taxon>
        <taxon>Polyphaga</taxon>
        <taxon>Elateriformia</taxon>
        <taxon>Elateroidea</taxon>
        <taxon>Elateridae</taxon>
        <taxon>Agrypninae</taxon>
        <taxon>Pyrophorini</taxon>
        <taxon>Ignelater</taxon>
    </lineage>
</organism>
<dbReference type="InterPro" id="IPR021991">
    <property type="entry name" value="TTD_dom"/>
</dbReference>
<dbReference type="PROSITE" id="PS50016">
    <property type="entry name" value="ZF_PHD_2"/>
    <property type="match status" value="1"/>
</dbReference>
<comment type="catalytic activity">
    <reaction evidence="1">
        <text>S-ubiquitinyl-[E2 ubiquitin-conjugating enzyme]-L-cysteine + [acceptor protein]-L-lysine = [E2 ubiquitin-conjugating enzyme]-L-cysteine + N(6)-ubiquitinyl-[acceptor protein]-L-lysine.</text>
        <dbReference type="EC" id="2.3.2.27"/>
    </reaction>
</comment>
<dbReference type="CDD" id="cd15525">
    <property type="entry name" value="PHD_UHRF1_2"/>
    <property type="match status" value="1"/>
</dbReference>
<keyword evidence="7" id="KW-0833">Ubl conjugation pathway</keyword>
<dbReference type="SUPFAM" id="SSF57850">
    <property type="entry name" value="RING/U-box"/>
    <property type="match status" value="1"/>
</dbReference>
<dbReference type="GO" id="GO:0016567">
    <property type="term" value="P:protein ubiquitination"/>
    <property type="evidence" value="ECO:0007669"/>
    <property type="project" value="UniProtKB-UniPathway"/>
</dbReference>
<dbReference type="PROSITE" id="PS50089">
    <property type="entry name" value="ZF_RING_2"/>
    <property type="match status" value="1"/>
</dbReference>
<keyword evidence="6 12" id="KW-0863">Zinc-finger</keyword>
<dbReference type="Proteomes" id="UP000801492">
    <property type="component" value="Unassembled WGS sequence"/>
</dbReference>
<dbReference type="GO" id="GO:0005634">
    <property type="term" value="C:nucleus"/>
    <property type="evidence" value="ECO:0007669"/>
    <property type="project" value="UniProtKB-SubCell"/>
</dbReference>
<evidence type="ECO:0000313" key="18">
    <source>
        <dbReference type="Proteomes" id="UP000801492"/>
    </source>
</evidence>
<dbReference type="InterPro" id="IPR011011">
    <property type="entry name" value="Znf_FYVE_PHD"/>
</dbReference>
<comment type="subcellular location">
    <subcellularLocation>
        <location evidence="13">Nucleus</location>
    </subcellularLocation>
</comment>
<dbReference type="UniPathway" id="UPA00143"/>
<dbReference type="EMBL" id="VTPC01090180">
    <property type="protein sequence ID" value="KAF2884376.1"/>
    <property type="molecule type" value="Genomic_DNA"/>
</dbReference>
<dbReference type="InterPro" id="IPR036987">
    <property type="entry name" value="SRA-YDG_sf"/>
</dbReference>
<dbReference type="InterPro" id="IPR003105">
    <property type="entry name" value="SRA_YDG"/>
</dbReference>
<dbReference type="SMART" id="SM00466">
    <property type="entry name" value="SRA"/>
    <property type="match status" value="1"/>
</dbReference>
<evidence type="ECO:0000256" key="11">
    <source>
        <dbReference type="ARBA" id="ARBA00023306"/>
    </source>
</evidence>
<dbReference type="Pfam" id="PF02182">
    <property type="entry name" value="SAD_SRA"/>
    <property type="match status" value="1"/>
</dbReference>
<evidence type="ECO:0000256" key="5">
    <source>
        <dbReference type="ARBA" id="ARBA00022723"/>
    </source>
</evidence>
<keyword evidence="5" id="KW-0479">Metal-binding</keyword>
<dbReference type="CDD" id="cd20387">
    <property type="entry name" value="Tudor_UHRF_rpt1"/>
    <property type="match status" value="1"/>
</dbReference>
<evidence type="ECO:0000259" key="16">
    <source>
        <dbReference type="PROSITE" id="PS51015"/>
    </source>
</evidence>
<evidence type="ECO:0000256" key="8">
    <source>
        <dbReference type="ARBA" id="ARBA00022833"/>
    </source>
</evidence>
<dbReference type="InterPro" id="IPR001841">
    <property type="entry name" value="Znf_RING"/>
</dbReference>
<reference evidence="17" key="1">
    <citation type="submission" date="2019-08" db="EMBL/GenBank/DDBJ databases">
        <title>The genome of the North American firefly Photinus pyralis.</title>
        <authorList>
            <consortium name="Photinus pyralis genome working group"/>
            <person name="Fallon T.R."/>
            <person name="Sander Lower S.E."/>
            <person name="Weng J.-K."/>
        </authorList>
    </citation>
    <scope>NUCLEOTIDE SEQUENCE</scope>
    <source>
        <strain evidence="17">TRF0915ILg1</strain>
        <tissue evidence="17">Whole body</tissue>
    </source>
</reference>
<evidence type="ECO:0000256" key="3">
    <source>
        <dbReference type="ARBA" id="ARBA00012483"/>
    </source>
</evidence>
<evidence type="ECO:0000259" key="14">
    <source>
        <dbReference type="PROSITE" id="PS50016"/>
    </source>
</evidence>
<dbReference type="SMART" id="SM00249">
    <property type="entry name" value="PHD"/>
    <property type="match status" value="1"/>
</dbReference>
<dbReference type="PROSITE" id="PS00518">
    <property type="entry name" value="ZF_RING_1"/>
    <property type="match status" value="1"/>
</dbReference>
<sequence>MDYDIQLNDVIQLMVKVDTENVNDKSVDENKNCEQSISNLNAEPSSSYDTKTLKKGISKYFKIQDAVDALDMQFGAWFEARIIDILKKENPEPEKSNEEPDVIFRIKLENETGDVTSDVSFNEIRPRSKYTYKKKELSEGQTILVNYNAEQPSTRGYWYDFIIEKINVRNLKGFLLVGKDRAKLQDCTIKFIDETKRIEKAILIEDRPEDYNSDMPPLRKTIYYCEKCKDVASKPCKDCGCSICSGKDEANTIILCDECDAGYHIKCLTPPLLEIPPEGEDWYCPSCKIDENEIVRAGDKLKFSNKKAKMASAKQESTARDWGRGMACVGRTKECTIVPKNHYGPIPGVDVGTCWKYRVQVSESGVHRPHVAGIHGRETDGAYSLILSGGYEDDIDNGHEFIYTGSGGRDLSGNKRVSDQSCDQVLSRMNKALALNCNVPLNKNGAEAKNWKAGKSVRVVRNYKISKFSKYGPKDGNRYDGIYKVVKYYPEKGKSGFLVWKYLLRRDDPEPAPWEKGGQELEMLYPPGYLEAQAKILTSPKTGAKRKRSTGNEESKTVKKNKVVPFKLNEKIAKAIKSDESNTKLWNECRSFLKAGKQVFLSKIEELFMCICCQEVVYLPVSTECKHNVCKACLLRSFSAEIFNCPHCRFELGKDFKVTVNENLSTVLLDLFPGYEANR</sequence>
<dbReference type="Gene3D" id="2.30.30.140">
    <property type="match status" value="1"/>
</dbReference>
<evidence type="ECO:0000256" key="2">
    <source>
        <dbReference type="ARBA" id="ARBA00004906"/>
    </source>
</evidence>
<dbReference type="PANTHER" id="PTHR14140">
    <property type="entry name" value="E3 UBIQUITIN-PROTEIN LIGASE UHRF-RELATED"/>
    <property type="match status" value="1"/>
</dbReference>
<evidence type="ECO:0000256" key="9">
    <source>
        <dbReference type="ARBA" id="ARBA00023125"/>
    </source>
</evidence>
<keyword evidence="11" id="KW-0131">Cell cycle</keyword>
<comment type="pathway">
    <text evidence="2">Protein modification; protein ubiquitination.</text>
</comment>
<accession>A0A8K0CF05</accession>
<evidence type="ECO:0000259" key="15">
    <source>
        <dbReference type="PROSITE" id="PS50089"/>
    </source>
</evidence>
<dbReference type="InterPro" id="IPR019787">
    <property type="entry name" value="Znf_PHD-finger"/>
</dbReference>
<dbReference type="SMART" id="SM00184">
    <property type="entry name" value="RING"/>
    <property type="match status" value="2"/>
</dbReference>
<dbReference type="FunFam" id="2.30.280.10:FF:000001">
    <property type="entry name" value="E3 ubiquitin-protein ligase UHRF1 isoform 1"/>
    <property type="match status" value="1"/>
</dbReference>
<proteinExistence type="predicted"/>
<evidence type="ECO:0000256" key="1">
    <source>
        <dbReference type="ARBA" id="ARBA00000900"/>
    </source>
</evidence>
<dbReference type="Gene3D" id="2.30.280.10">
    <property type="entry name" value="SRA-YDG"/>
    <property type="match status" value="1"/>
</dbReference>
<dbReference type="FunFam" id="3.30.40.10:FF:000066">
    <property type="entry name" value="E3 ubiquitin-protein ligase UHRF2 isoform X1"/>
    <property type="match status" value="1"/>
</dbReference>
<name>A0A8K0CF05_IGNLU</name>
<evidence type="ECO:0000256" key="7">
    <source>
        <dbReference type="ARBA" id="ARBA00022786"/>
    </source>
</evidence>
<dbReference type="InterPro" id="IPR045134">
    <property type="entry name" value="UHRF1/2-like"/>
</dbReference>
<dbReference type="PANTHER" id="PTHR14140:SF45">
    <property type="entry name" value="RING-TYPE E3 UBIQUITIN TRANSFERASE"/>
    <property type="match status" value="1"/>
</dbReference>
<evidence type="ECO:0000256" key="10">
    <source>
        <dbReference type="ARBA" id="ARBA00023242"/>
    </source>
</evidence>
<evidence type="ECO:0000313" key="17">
    <source>
        <dbReference type="EMBL" id="KAF2884376.1"/>
    </source>
</evidence>
<gene>
    <name evidence="17" type="ORF">ILUMI_21825</name>
</gene>
<keyword evidence="9" id="KW-0238">DNA-binding</keyword>
<keyword evidence="18" id="KW-1185">Reference proteome</keyword>
<dbReference type="InterPro" id="IPR015947">
    <property type="entry name" value="PUA-like_sf"/>
</dbReference>
<dbReference type="InterPro" id="IPR017907">
    <property type="entry name" value="Znf_RING_CS"/>
</dbReference>
<dbReference type="SUPFAM" id="SSF57903">
    <property type="entry name" value="FYVE/PHD zinc finger"/>
    <property type="match status" value="1"/>
</dbReference>
<protein>
    <recommendedName>
        <fullName evidence="3">RING-type E3 ubiquitin transferase</fullName>
        <ecNumber evidence="3">2.3.2.27</ecNumber>
    </recommendedName>
</protein>
<keyword evidence="4" id="KW-0808">Transferase</keyword>
<dbReference type="EC" id="2.3.2.27" evidence="3"/>
<dbReference type="Pfam" id="PF00628">
    <property type="entry name" value="PHD"/>
    <property type="match status" value="1"/>
</dbReference>
<dbReference type="GO" id="GO:0044027">
    <property type="term" value="P:negative regulation of gene expression via chromosomal CpG island methylation"/>
    <property type="evidence" value="ECO:0007669"/>
    <property type="project" value="TreeGrafter"/>
</dbReference>
<feature type="domain" description="PHD-type" evidence="14">
    <location>
        <begin position="238"/>
        <end position="290"/>
    </location>
</feature>
<evidence type="ECO:0000256" key="12">
    <source>
        <dbReference type="PROSITE-ProRule" id="PRU00175"/>
    </source>
</evidence>
<evidence type="ECO:0000256" key="4">
    <source>
        <dbReference type="ARBA" id="ARBA00022679"/>
    </source>
</evidence>
<dbReference type="AlphaFoldDB" id="A0A8K0CF05"/>
<dbReference type="InterPro" id="IPR013083">
    <property type="entry name" value="Znf_RING/FYVE/PHD"/>
</dbReference>
<dbReference type="Gene3D" id="2.30.30.1150">
    <property type="match status" value="1"/>
</dbReference>
<dbReference type="GO" id="GO:0003677">
    <property type="term" value="F:DNA binding"/>
    <property type="evidence" value="ECO:0007669"/>
    <property type="project" value="UniProtKB-KW"/>
</dbReference>
<evidence type="ECO:0000256" key="13">
    <source>
        <dbReference type="PROSITE-ProRule" id="PRU00358"/>
    </source>
</evidence>